<reference evidence="1 2" key="1">
    <citation type="submission" date="2014-04" db="EMBL/GenBank/DDBJ databases">
        <authorList>
            <consortium name="DOE Joint Genome Institute"/>
            <person name="Kuo A."/>
            <person name="Gay G."/>
            <person name="Dore J."/>
            <person name="Kohler A."/>
            <person name="Nagy L.G."/>
            <person name="Floudas D."/>
            <person name="Copeland A."/>
            <person name="Barry K.W."/>
            <person name="Cichocki N."/>
            <person name="Veneault-Fourrey C."/>
            <person name="LaButti K."/>
            <person name="Lindquist E.A."/>
            <person name="Lipzen A."/>
            <person name="Lundell T."/>
            <person name="Morin E."/>
            <person name="Murat C."/>
            <person name="Sun H."/>
            <person name="Tunlid A."/>
            <person name="Henrissat B."/>
            <person name="Grigoriev I.V."/>
            <person name="Hibbett D.S."/>
            <person name="Martin F."/>
            <person name="Nordberg H.P."/>
            <person name="Cantor M.N."/>
            <person name="Hua S.X."/>
        </authorList>
    </citation>
    <scope>NUCLEOTIDE SEQUENCE [LARGE SCALE GENOMIC DNA]</scope>
    <source>
        <strain evidence="2">h7</strain>
    </source>
</reference>
<dbReference type="AlphaFoldDB" id="A0A0C2YEJ8"/>
<proteinExistence type="predicted"/>
<dbReference type="EMBL" id="KN831769">
    <property type="protein sequence ID" value="KIM48193.1"/>
    <property type="molecule type" value="Genomic_DNA"/>
</dbReference>
<keyword evidence="2" id="KW-1185">Reference proteome</keyword>
<dbReference type="Proteomes" id="UP000053424">
    <property type="component" value="Unassembled WGS sequence"/>
</dbReference>
<evidence type="ECO:0000313" key="2">
    <source>
        <dbReference type="Proteomes" id="UP000053424"/>
    </source>
</evidence>
<gene>
    <name evidence="1" type="ORF">M413DRAFT_224306</name>
</gene>
<evidence type="ECO:0000313" key="1">
    <source>
        <dbReference type="EMBL" id="KIM48193.1"/>
    </source>
</evidence>
<accession>A0A0C2YEJ8</accession>
<name>A0A0C2YEJ8_HEBCY</name>
<protein>
    <submittedName>
        <fullName evidence="1">Uncharacterized protein</fullName>
    </submittedName>
</protein>
<sequence length="122" mass="12690">MSIHYSLLFCSDPKIQVGNGFLGGKATAFAYTCRDVRKISVSVCSISILCGAGSPQDKHCVLIKCPPIFVSSALVGGGTAFGFLGETSSGMMVFGISSYHCLTSAPTRLNIRSSGGISTLVM</sequence>
<reference evidence="2" key="2">
    <citation type="submission" date="2015-01" db="EMBL/GenBank/DDBJ databases">
        <title>Evolutionary Origins and Diversification of the Mycorrhizal Mutualists.</title>
        <authorList>
            <consortium name="DOE Joint Genome Institute"/>
            <consortium name="Mycorrhizal Genomics Consortium"/>
            <person name="Kohler A."/>
            <person name="Kuo A."/>
            <person name="Nagy L.G."/>
            <person name="Floudas D."/>
            <person name="Copeland A."/>
            <person name="Barry K.W."/>
            <person name="Cichocki N."/>
            <person name="Veneault-Fourrey C."/>
            <person name="LaButti K."/>
            <person name="Lindquist E.A."/>
            <person name="Lipzen A."/>
            <person name="Lundell T."/>
            <person name="Morin E."/>
            <person name="Murat C."/>
            <person name="Riley R."/>
            <person name="Ohm R."/>
            <person name="Sun H."/>
            <person name="Tunlid A."/>
            <person name="Henrissat B."/>
            <person name="Grigoriev I.V."/>
            <person name="Hibbett D.S."/>
            <person name="Martin F."/>
        </authorList>
    </citation>
    <scope>NUCLEOTIDE SEQUENCE [LARGE SCALE GENOMIC DNA]</scope>
    <source>
        <strain evidence="2">h7</strain>
    </source>
</reference>
<dbReference type="HOGENOM" id="CLU_2027016_0_0_1"/>
<organism evidence="1 2">
    <name type="scientific">Hebeloma cylindrosporum</name>
    <dbReference type="NCBI Taxonomy" id="76867"/>
    <lineage>
        <taxon>Eukaryota</taxon>
        <taxon>Fungi</taxon>
        <taxon>Dikarya</taxon>
        <taxon>Basidiomycota</taxon>
        <taxon>Agaricomycotina</taxon>
        <taxon>Agaricomycetes</taxon>
        <taxon>Agaricomycetidae</taxon>
        <taxon>Agaricales</taxon>
        <taxon>Agaricineae</taxon>
        <taxon>Hymenogastraceae</taxon>
        <taxon>Hebeloma</taxon>
    </lineage>
</organism>